<evidence type="ECO:0000256" key="2">
    <source>
        <dbReference type="ARBA" id="ARBA00023002"/>
    </source>
</evidence>
<dbReference type="InterPro" id="IPR036291">
    <property type="entry name" value="NAD(P)-bd_dom_sf"/>
</dbReference>
<dbReference type="InterPro" id="IPR002347">
    <property type="entry name" value="SDR_fam"/>
</dbReference>
<dbReference type="SUPFAM" id="SSF51735">
    <property type="entry name" value="NAD(P)-binding Rossmann-fold domains"/>
    <property type="match status" value="1"/>
</dbReference>
<dbReference type="GO" id="GO:0016491">
    <property type="term" value="F:oxidoreductase activity"/>
    <property type="evidence" value="ECO:0007669"/>
    <property type="project" value="UniProtKB-KW"/>
</dbReference>
<sequence length="255" mass="27010">MTSAFNAHSLQNCTVVVTGATGGIGLAIVAAAISDGAFVIACGRNKEKLEALSTKFEGDIHPLCYDVTDEAAIKNAFQCVQRGASANQWPALYGLVNAAGAMTESKLAMTSTKMLQQQMMINFYSPYYHTQIASRLMSRYKAGSIVNIVSQVSEQGCSGMSAYSASKAALTGATKSLAKELATTGIRVNAVAPGFIDTPLTAHYDESAKQSVYERTVLRRGGTTKEVANAVLYLLSPRASYTTGHVLPVDGQFCP</sequence>
<protein>
    <recommendedName>
        <fullName evidence="5">3-oxoacyl-ACP reductase</fullName>
    </recommendedName>
</protein>
<dbReference type="Pfam" id="PF13561">
    <property type="entry name" value="adh_short_C2"/>
    <property type="match status" value="1"/>
</dbReference>
<evidence type="ECO:0000313" key="4">
    <source>
        <dbReference type="Proteomes" id="UP000063991"/>
    </source>
</evidence>
<dbReference type="FunFam" id="3.40.50.720:FF:000173">
    <property type="entry name" value="3-oxoacyl-[acyl-carrier protein] reductase"/>
    <property type="match status" value="1"/>
</dbReference>
<dbReference type="PANTHER" id="PTHR43477">
    <property type="entry name" value="DIHYDROANTICAPSIN 7-DEHYDROGENASE"/>
    <property type="match status" value="1"/>
</dbReference>
<proteinExistence type="inferred from homology"/>
<reference evidence="3 4" key="1">
    <citation type="submission" date="2015-12" db="EMBL/GenBank/DDBJ databases">
        <authorList>
            <person name="Shamseldin A."/>
            <person name="Moawad H."/>
            <person name="Abd El-Rahim W.M."/>
            <person name="Sadowsky M.J."/>
        </authorList>
    </citation>
    <scope>NUCLEOTIDE SEQUENCE [LARGE SCALE GENOMIC DNA]</scope>
    <source>
        <strain evidence="3 4">D7</strain>
    </source>
</reference>
<dbReference type="PRINTS" id="PR00080">
    <property type="entry name" value="SDRFAMILY"/>
</dbReference>
<name>A0A126PZF3_ALTMA</name>
<dbReference type="RefSeq" id="WP_061094448.1">
    <property type="nucleotide sequence ID" value="NZ_CP014323.1"/>
</dbReference>
<dbReference type="PRINTS" id="PR00081">
    <property type="entry name" value="GDHRDH"/>
</dbReference>
<dbReference type="Gene3D" id="3.40.50.720">
    <property type="entry name" value="NAD(P)-binding Rossmann-like Domain"/>
    <property type="match status" value="1"/>
</dbReference>
<evidence type="ECO:0000313" key="3">
    <source>
        <dbReference type="EMBL" id="AMJ97569.1"/>
    </source>
</evidence>
<dbReference type="OrthoDB" id="9806974at2"/>
<dbReference type="EMBL" id="CP014323">
    <property type="protein sequence ID" value="AMJ97569.1"/>
    <property type="molecule type" value="Genomic_DNA"/>
</dbReference>
<comment type="similarity">
    <text evidence="1">Belongs to the short-chain dehydrogenases/reductases (SDR) family.</text>
</comment>
<gene>
    <name evidence="3" type="ORF">AVL55_04980</name>
</gene>
<accession>A0A126PZF3</accession>
<dbReference type="Proteomes" id="UP000063991">
    <property type="component" value="Chromosome"/>
</dbReference>
<evidence type="ECO:0008006" key="5">
    <source>
        <dbReference type="Google" id="ProtNLM"/>
    </source>
</evidence>
<dbReference type="InterPro" id="IPR051122">
    <property type="entry name" value="SDR_DHRS6-like"/>
</dbReference>
<organism evidence="3 4">
    <name type="scientific">Alteromonas macleodii</name>
    <name type="common">Pseudoalteromonas macleodii</name>
    <dbReference type="NCBI Taxonomy" id="28108"/>
    <lineage>
        <taxon>Bacteria</taxon>
        <taxon>Pseudomonadati</taxon>
        <taxon>Pseudomonadota</taxon>
        <taxon>Gammaproteobacteria</taxon>
        <taxon>Alteromonadales</taxon>
        <taxon>Alteromonadaceae</taxon>
        <taxon>Alteromonas/Salinimonas group</taxon>
        <taxon>Alteromonas</taxon>
    </lineage>
</organism>
<keyword evidence="2" id="KW-0560">Oxidoreductase</keyword>
<dbReference type="AlphaFoldDB" id="A0A126PZF3"/>
<dbReference type="CDD" id="cd05233">
    <property type="entry name" value="SDR_c"/>
    <property type="match status" value="1"/>
</dbReference>
<dbReference type="PANTHER" id="PTHR43477:SF1">
    <property type="entry name" value="DIHYDROANTICAPSIN 7-DEHYDROGENASE"/>
    <property type="match status" value="1"/>
</dbReference>
<evidence type="ECO:0000256" key="1">
    <source>
        <dbReference type="ARBA" id="ARBA00006484"/>
    </source>
</evidence>